<keyword evidence="2" id="KW-1185">Reference proteome</keyword>
<accession>A0A7J6WVA1</accession>
<name>A0A7J6WVA1_THATH</name>
<gene>
    <name evidence="1" type="ORF">FRX31_009755</name>
</gene>
<proteinExistence type="predicted"/>
<dbReference type="EMBL" id="JABWDY010010459">
    <property type="protein sequence ID" value="KAF5200658.1"/>
    <property type="molecule type" value="Genomic_DNA"/>
</dbReference>
<dbReference type="AlphaFoldDB" id="A0A7J6WVA1"/>
<dbReference type="PANTHER" id="PTHR46633:SF3">
    <property type="entry name" value="SERINE_THREONINE-PROTEIN KINASE WNK (WITH NO LYSINE)-LIKE PROTEIN"/>
    <property type="match status" value="1"/>
</dbReference>
<keyword evidence="1" id="KW-0418">Kinase</keyword>
<dbReference type="GO" id="GO:0016301">
    <property type="term" value="F:kinase activity"/>
    <property type="evidence" value="ECO:0007669"/>
    <property type="project" value="UniProtKB-KW"/>
</dbReference>
<dbReference type="Proteomes" id="UP000554482">
    <property type="component" value="Unassembled WGS sequence"/>
</dbReference>
<evidence type="ECO:0000313" key="1">
    <source>
        <dbReference type="EMBL" id="KAF5200658.1"/>
    </source>
</evidence>
<evidence type="ECO:0000313" key="2">
    <source>
        <dbReference type="Proteomes" id="UP000554482"/>
    </source>
</evidence>
<dbReference type="OrthoDB" id="1876470at2759"/>
<organism evidence="1 2">
    <name type="scientific">Thalictrum thalictroides</name>
    <name type="common">Rue-anemone</name>
    <name type="synonym">Anemone thalictroides</name>
    <dbReference type="NCBI Taxonomy" id="46969"/>
    <lineage>
        <taxon>Eukaryota</taxon>
        <taxon>Viridiplantae</taxon>
        <taxon>Streptophyta</taxon>
        <taxon>Embryophyta</taxon>
        <taxon>Tracheophyta</taxon>
        <taxon>Spermatophyta</taxon>
        <taxon>Magnoliopsida</taxon>
        <taxon>Ranunculales</taxon>
        <taxon>Ranunculaceae</taxon>
        <taxon>Thalictroideae</taxon>
        <taxon>Thalictrum</taxon>
    </lineage>
</organism>
<sequence>TAIAEVMKRFHNHEGASIRWDMQGGAFDRSRGNRRNWILVWEDGFCNFAASTKVESGDCIAGSSLYGNNEFQQLKGLQPELFFKICCIRPEQVYEFNSIDVVDFFVAVVLAIYV</sequence>
<keyword evidence="1" id="KW-0808">Transferase</keyword>
<dbReference type="PANTHER" id="PTHR46633">
    <property type="entry name" value="TRANSCRIPTION FACTOR MYC/MYB-RELATED"/>
    <property type="match status" value="1"/>
</dbReference>
<reference evidence="1 2" key="1">
    <citation type="submission" date="2020-06" db="EMBL/GenBank/DDBJ databases">
        <title>Transcriptomic and genomic resources for Thalictrum thalictroides and T. hernandezii: Facilitating candidate gene discovery in an emerging model plant lineage.</title>
        <authorList>
            <person name="Arias T."/>
            <person name="Riano-Pachon D.M."/>
            <person name="Di Stilio V.S."/>
        </authorList>
    </citation>
    <scope>NUCLEOTIDE SEQUENCE [LARGE SCALE GENOMIC DNA]</scope>
    <source>
        <strain evidence="2">cv. WT478/WT964</strain>
        <tissue evidence="1">Leaves</tissue>
    </source>
</reference>
<comment type="caution">
    <text evidence="1">The sequence shown here is derived from an EMBL/GenBank/DDBJ whole genome shotgun (WGS) entry which is preliminary data.</text>
</comment>
<feature type="non-terminal residue" evidence="1">
    <location>
        <position position="1"/>
    </location>
</feature>
<protein>
    <submittedName>
        <fullName evidence="1">Serine/threonine-protein kinase WNK-related</fullName>
    </submittedName>
</protein>